<accession>A0ABD1ZEA2</accession>
<evidence type="ECO:0000313" key="1">
    <source>
        <dbReference type="EMBL" id="KAL2649692.1"/>
    </source>
</evidence>
<evidence type="ECO:0000313" key="2">
    <source>
        <dbReference type="Proteomes" id="UP001605036"/>
    </source>
</evidence>
<gene>
    <name evidence="1" type="ORF">R1flu_017820</name>
</gene>
<organism evidence="1 2">
    <name type="scientific">Riccia fluitans</name>
    <dbReference type="NCBI Taxonomy" id="41844"/>
    <lineage>
        <taxon>Eukaryota</taxon>
        <taxon>Viridiplantae</taxon>
        <taxon>Streptophyta</taxon>
        <taxon>Embryophyta</taxon>
        <taxon>Marchantiophyta</taxon>
        <taxon>Marchantiopsida</taxon>
        <taxon>Marchantiidae</taxon>
        <taxon>Marchantiales</taxon>
        <taxon>Ricciaceae</taxon>
        <taxon>Riccia</taxon>
    </lineage>
</organism>
<sequence>MGMNPYKSFLQNVKTVFLFSTPSLGSRGWLPLKRKHSDIGPLVEYLELLKREAARLNADFAKLRHQQGWKTIAICEANETRHSSSLVEASICGEAELLRIALIERAGWEQEAV</sequence>
<comment type="caution">
    <text evidence="1">The sequence shown here is derived from an EMBL/GenBank/DDBJ whole genome shotgun (WGS) entry which is preliminary data.</text>
</comment>
<name>A0ABD1ZEA2_9MARC</name>
<dbReference type="AlphaFoldDB" id="A0ABD1ZEA2"/>
<dbReference type="Proteomes" id="UP001605036">
    <property type="component" value="Unassembled WGS sequence"/>
</dbReference>
<reference evidence="1 2" key="1">
    <citation type="submission" date="2024-09" db="EMBL/GenBank/DDBJ databases">
        <title>Chromosome-scale assembly of Riccia fluitans.</title>
        <authorList>
            <person name="Paukszto L."/>
            <person name="Sawicki J."/>
            <person name="Karawczyk K."/>
            <person name="Piernik-Szablinska J."/>
            <person name="Szczecinska M."/>
            <person name="Mazdziarz M."/>
        </authorList>
    </citation>
    <scope>NUCLEOTIDE SEQUENCE [LARGE SCALE GENOMIC DNA]</scope>
    <source>
        <strain evidence="1">Rf_01</strain>
        <tissue evidence="1">Aerial parts of the thallus</tissue>
    </source>
</reference>
<protein>
    <submittedName>
        <fullName evidence="1">Uncharacterized protein</fullName>
    </submittedName>
</protein>
<proteinExistence type="predicted"/>
<keyword evidence="2" id="KW-1185">Reference proteome</keyword>
<dbReference type="EMBL" id="JBHFFA010000001">
    <property type="protein sequence ID" value="KAL2649692.1"/>
    <property type="molecule type" value="Genomic_DNA"/>
</dbReference>